<dbReference type="Gene3D" id="3.40.720.10">
    <property type="entry name" value="Alkaline Phosphatase, subunit A"/>
    <property type="match status" value="1"/>
</dbReference>
<organism evidence="3 4">
    <name type="scientific">Candidatus Polarisedimenticola svalbardensis</name>
    <dbReference type="NCBI Taxonomy" id="2886004"/>
    <lineage>
        <taxon>Bacteria</taxon>
        <taxon>Pseudomonadati</taxon>
        <taxon>Acidobacteriota</taxon>
        <taxon>Candidatus Polarisedimenticolia</taxon>
        <taxon>Candidatus Polarisedimenticolales</taxon>
        <taxon>Candidatus Polarisedimenticolaceae</taxon>
        <taxon>Candidatus Polarisedimenticola</taxon>
    </lineage>
</organism>
<keyword evidence="1" id="KW-0732">Signal</keyword>
<dbReference type="CDD" id="cd16148">
    <property type="entry name" value="sulfatase_like"/>
    <property type="match status" value="1"/>
</dbReference>
<name>A0A8J7CLU0_9BACT</name>
<feature type="signal peptide" evidence="1">
    <location>
        <begin position="1"/>
        <end position="22"/>
    </location>
</feature>
<comment type="caution">
    <text evidence="3">The sequence shown here is derived from an EMBL/GenBank/DDBJ whole genome shotgun (WGS) entry which is preliminary data.</text>
</comment>
<protein>
    <submittedName>
        <fullName evidence="3">Sulfatase</fullName>
    </submittedName>
</protein>
<feature type="domain" description="Sulfatase N-terminal" evidence="2">
    <location>
        <begin position="30"/>
        <end position="323"/>
    </location>
</feature>
<dbReference type="PROSITE" id="PS51257">
    <property type="entry name" value="PROKAR_LIPOPROTEIN"/>
    <property type="match status" value="1"/>
</dbReference>
<gene>
    <name evidence="3" type="ORF">IFK94_10610</name>
</gene>
<proteinExistence type="predicted"/>
<evidence type="ECO:0000259" key="2">
    <source>
        <dbReference type="Pfam" id="PF00884"/>
    </source>
</evidence>
<accession>A0A8J7CLU0</accession>
<dbReference type="InterPro" id="IPR017850">
    <property type="entry name" value="Alkaline_phosphatase_core_sf"/>
</dbReference>
<evidence type="ECO:0000313" key="4">
    <source>
        <dbReference type="Proteomes" id="UP000648239"/>
    </source>
</evidence>
<reference evidence="3 4" key="1">
    <citation type="submission" date="2020-08" db="EMBL/GenBank/DDBJ databases">
        <title>Acidobacteriota in marine sediments use diverse sulfur dissimilation pathways.</title>
        <authorList>
            <person name="Wasmund K."/>
        </authorList>
    </citation>
    <scope>NUCLEOTIDE SEQUENCE [LARGE SCALE GENOMIC DNA]</scope>
    <source>
        <strain evidence="3">MAG AM4</strain>
    </source>
</reference>
<dbReference type="Pfam" id="PF00884">
    <property type="entry name" value="Sulfatase"/>
    <property type="match status" value="1"/>
</dbReference>
<dbReference type="InterPro" id="IPR052701">
    <property type="entry name" value="GAG_Ulvan_Degrading_Sulfatases"/>
</dbReference>
<evidence type="ECO:0000256" key="1">
    <source>
        <dbReference type="SAM" id="SignalP"/>
    </source>
</evidence>
<dbReference type="PANTHER" id="PTHR43751:SF3">
    <property type="entry name" value="SULFATASE N-TERMINAL DOMAIN-CONTAINING PROTEIN"/>
    <property type="match status" value="1"/>
</dbReference>
<evidence type="ECO:0000313" key="3">
    <source>
        <dbReference type="EMBL" id="MBD3868563.1"/>
    </source>
</evidence>
<dbReference type="InterPro" id="IPR000917">
    <property type="entry name" value="Sulfatase_N"/>
</dbReference>
<dbReference type="SUPFAM" id="SSF53649">
    <property type="entry name" value="Alkaline phosphatase-like"/>
    <property type="match status" value="1"/>
</dbReference>
<feature type="chain" id="PRO_5035199225" evidence="1">
    <location>
        <begin position="23"/>
        <end position="463"/>
    </location>
</feature>
<dbReference type="PANTHER" id="PTHR43751">
    <property type="entry name" value="SULFATASE"/>
    <property type="match status" value="1"/>
</dbReference>
<dbReference type="Proteomes" id="UP000648239">
    <property type="component" value="Unassembled WGS sequence"/>
</dbReference>
<sequence length="463" mass="51895">MSPAIRALSRLAVIITALMLMACSSDAPKPNIVLIVMDTTRQDHLSCYGYDRANTPNLEELARESTLFRSAYSVGSWTPPGHASLFTGLYPAAHGCTQENWTLSGDLVTLAEILGGAGYRTVGITENATVSAASGFDQGFDEYHETWRHDIPQDNPAVALFNSSMATIDPEFPFFLFVNFIEPHAPYKSSGEFIDTYVKDPGSGPDGNDTQDYYLGRLNWNEPEFAHMQALYDAEILYTDQQIGRIIDRLKQDNLWDNTVFIVTSDHGENIGDHGHMEHYFTLYESVVRIPLLIHYPQAFPPGAEDNDPTQLTDLVPTLLNLLELGEGDTQGIDLLETGARKDRPVLLEFYWPAEAIETYGEDWDSVELNRWKRHLRAVIYGDDKLIWASDGDHELYDLQADPAEENNLTHLPGGADKVEALTSLLENLIKRYHRDIPGDRISGGPELDEETREALRSLGYVR</sequence>
<dbReference type="AlphaFoldDB" id="A0A8J7CLU0"/>
<dbReference type="EMBL" id="JACXWD010000035">
    <property type="protein sequence ID" value="MBD3868563.1"/>
    <property type="molecule type" value="Genomic_DNA"/>
</dbReference>